<dbReference type="InterPro" id="IPR053276">
    <property type="entry name" value="MtDNA_mismatch_repair_MutS"/>
</dbReference>
<organism evidence="7 8">
    <name type="scientific">Stephanodiscus triporus</name>
    <dbReference type="NCBI Taxonomy" id="2934178"/>
    <lineage>
        <taxon>Eukaryota</taxon>
        <taxon>Sar</taxon>
        <taxon>Stramenopiles</taxon>
        <taxon>Ochrophyta</taxon>
        <taxon>Bacillariophyta</taxon>
        <taxon>Coscinodiscophyceae</taxon>
        <taxon>Thalassiosirophycidae</taxon>
        <taxon>Stephanodiscales</taxon>
        <taxon>Stephanodiscaceae</taxon>
        <taxon>Stephanodiscus</taxon>
    </lineage>
</organism>
<evidence type="ECO:0000256" key="4">
    <source>
        <dbReference type="ARBA" id="ARBA00023125"/>
    </source>
</evidence>
<dbReference type="GO" id="GO:0005524">
    <property type="term" value="F:ATP binding"/>
    <property type="evidence" value="ECO:0007669"/>
    <property type="project" value="UniProtKB-KW"/>
</dbReference>
<feature type="domain" description="DNA mismatch repair proteins mutS family" evidence="6">
    <location>
        <begin position="971"/>
        <end position="1163"/>
    </location>
</feature>
<dbReference type="Gene3D" id="3.40.50.300">
    <property type="entry name" value="P-loop containing nucleotide triphosphate hydrolases"/>
    <property type="match status" value="1"/>
</dbReference>
<evidence type="ECO:0000256" key="3">
    <source>
        <dbReference type="ARBA" id="ARBA00022840"/>
    </source>
</evidence>
<dbReference type="PANTHER" id="PTHR48448">
    <property type="entry name" value="MUTL PROTEIN ISOFORM 1"/>
    <property type="match status" value="1"/>
</dbReference>
<dbReference type="SUPFAM" id="SSF55271">
    <property type="entry name" value="DNA repair protein MutS, domain I"/>
    <property type="match status" value="1"/>
</dbReference>
<dbReference type="InterPro" id="IPR000432">
    <property type="entry name" value="DNA_mismatch_repair_MutS_C"/>
</dbReference>
<feature type="region of interest" description="Disordered" evidence="5">
    <location>
        <begin position="1"/>
        <end position="47"/>
    </location>
</feature>
<dbReference type="Gene3D" id="3.40.1170.10">
    <property type="entry name" value="DNA repair protein MutS, domain I"/>
    <property type="match status" value="1"/>
</dbReference>
<comment type="caution">
    <text evidence="7">The sequence shown here is derived from an EMBL/GenBank/DDBJ whole genome shotgun (WGS) entry which is preliminary data.</text>
</comment>
<evidence type="ECO:0000313" key="8">
    <source>
        <dbReference type="Proteomes" id="UP001530315"/>
    </source>
</evidence>
<feature type="compositionally biased region" description="Polar residues" evidence="5">
    <location>
        <begin position="1"/>
        <end position="14"/>
    </location>
</feature>
<name>A0ABD3NHH0_9STRA</name>
<dbReference type="GO" id="GO:0006974">
    <property type="term" value="P:DNA damage response"/>
    <property type="evidence" value="ECO:0007669"/>
    <property type="project" value="UniProtKB-KW"/>
</dbReference>
<keyword evidence="3" id="KW-0067">ATP-binding</keyword>
<dbReference type="SMART" id="SM00534">
    <property type="entry name" value="MUTSac"/>
    <property type="match status" value="1"/>
</dbReference>
<evidence type="ECO:0000256" key="5">
    <source>
        <dbReference type="SAM" id="MobiDB-lite"/>
    </source>
</evidence>
<keyword evidence="4" id="KW-0238">DNA-binding</keyword>
<gene>
    <name evidence="7" type="ORF">ACHAW5_007310</name>
</gene>
<feature type="compositionally biased region" description="Basic and acidic residues" evidence="5">
    <location>
        <begin position="265"/>
        <end position="278"/>
    </location>
</feature>
<dbReference type="PANTHER" id="PTHR48448:SF1">
    <property type="entry name" value="MUTL PROTEIN ISOFORM 1"/>
    <property type="match status" value="1"/>
</dbReference>
<feature type="compositionally biased region" description="Polar residues" evidence="5">
    <location>
        <begin position="818"/>
        <end position="828"/>
    </location>
</feature>
<feature type="region of interest" description="Disordered" evidence="5">
    <location>
        <begin position="480"/>
        <end position="499"/>
    </location>
</feature>
<keyword evidence="2" id="KW-0227">DNA damage</keyword>
<dbReference type="Pfam" id="PF00488">
    <property type="entry name" value="MutS_V"/>
    <property type="match status" value="1"/>
</dbReference>
<evidence type="ECO:0000313" key="7">
    <source>
        <dbReference type="EMBL" id="KAL3772455.1"/>
    </source>
</evidence>
<dbReference type="SUPFAM" id="SSF52540">
    <property type="entry name" value="P-loop containing nucleoside triphosphate hydrolases"/>
    <property type="match status" value="1"/>
</dbReference>
<accession>A0ABD3NHH0</accession>
<evidence type="ECO:0000256" key="1">
    <source>
        <dbReference type="ARBA" id="ARBA00022741"/>
    </source>
</evidence>
<dbReference type="InterPro" id="IPR007695">
    <property type="entry name" value="DNA_mismatch_repair_MutS-lik_N"/>
</dbReference>
<keyword evidence="8" id="KW-1185">Reference proteome</keyword>
<feature type="compositionally biased region" description="Basic and acidic residues" evidence="5">
    <location>
        <begin position="835"/>
        <end position="849"/>
    </location>
</feature>
<sequence>MQAVANYSNAASDNGQDDDRDVIGVMESDCEKERGTSTSIRCHVDEDDDDAPISPGSAASLSFPTATAGYISMSPYERMVMNLFPVNDGDVDDVDEYAIHENSNADADADALPPEDDAGLDASAIHPYWIEPLLSLTKSSSRSLVRQLSTRASCPMGYDPHASPLSHQRRGAAVALATTTTSSTPLLSYVRSQKNAHFPDVVILMRVGDFYESYGVDAVMLVEHCGLNPMAGRARAGCPWRNVQDTLDKLTNAGFRVAVYEEDDKERREGNGWRRHDEDADADADGGGAGGGKSSKLKTRYLSQVVSSANPTYMHGLVLKDDCGASADDDAPSPSHGDVSSPGRNHVGVIETNAGYTLVEICGEERTAMISERLTSEAVCCRLAAFPPADPIFYVPPSTTTQSQRRSDRLPFLPWTQRQQSSQRFFRAGGVGGGTMVGKVRVKTLPPSLVVDPRPGLTDVERAKQTIVSAFLRLEEYDHRNPELTSESSSSSLSPPMRKRGLEASVVTPDDFTVIVAPSSSRKKAITRPLHLETATQLGLMSDPAIPSLISSLLPDSAPLSSRRYLRRWLLIPPPPEISDAMSNLVRTLKDEGNRALPPLMLGAPPLSGKVISLIRAGQASATVYRDILVALNAASDVLLLDQGGEDKSSGIVNALMTILRHDTGVKESDPLALRKKFLVAMEMIESVINTQNMEYYSLQNIGQNNENDSRVMDCVSYYGDVVPAAFYERNEAIWRGRIKPNAMKPSVQSVPTKARRLAEAVALDFWGVGDDSISYDNDCDFINLSEAKESKSPIIQDIFNNLILIKSIPSWATQKGTVYDETSNSTSEYDESEERNAEQPHYFNPRDRNGKILRTRFTTSRVQEALSDYIEACNNARSEVERVLTRLSWDLVDGGHLAAILLSSHLNLILATAAHHAASSNGKGWSVATVYDDDDDEDDDKKESSAGYFKCVWPYWMDRSESVANSFDLDGLFLLTAPNMSGKSTLMRSTAAAALMINAGLCAPVNPGSSLRRFDSIFLRGASADVPTEDKSAFGAEMGDVASLLRSCGRKSLVFVDEIGRGTSPKDGTSLAGAILEQMSGVSRMNGMFATHLHGILNLPYSSAAEARLRKKRMAISEDGRGELKWTYTLEDGVCTNSLALLTASKFGLPESIIERARELSRYCDANTEYHPHESRINLAHHSPSRNNIHRALAILEETVGKDACIHIPPFYMPPPSLEGISCVYILQIGDDESKMRYYVGESDSFSRRLSQHRSKGKGWSSLNAIAIKIDGGKSAARNIESLVIQRMAKCGFNLVSIADGTSIRFYGRAE</sequence>
<protein>
    <recommendedName>
        <fullName evidence="6">DNA mismatch repair proteins mutS family domain-containing protein</fullName>
    </recommendedName>
</protein>
<proteinExistence type="predicted"/>
<dbReference type="InterPro" id="IPR027417">
    <property type="entry name" value="P-loop_NTPase"/>
</dbReference>
<feature type="compositionally biased region" description="Low complexity" evidence="5">
    <location>
        <begin position="483"/>
        <end position="496"/>
    </location>
</feature>
<feature type="region of interest" description="Disordered" evidence="5">
    <location>
        <begin position="324"/>
        <end position="346"/>
    </location>
</feature>
<dbReference type="Proteomes" id="UP001530315">
    <property type="component" value="Unassembled WGS sequence"/>
</dbReference>
<dbReference type="EMBL" id="JALLAZ020001577">
    <property type="protein sequence ID" value="KAL3772455.1"/>
    <property type="molecule type" value="Genomic_DNA"/>
</dbReference>
<reference evidence="7 8" key="1">
    <citation type="submission" date="2024-10" db="EMBL/GenBank/DDBJ databases">
        <title>Updated reference genomes for cyclostephanoid diatoms.</title>
        <authorList>
            <person name="Roberts W.R."/>
            <person name="Alverson A.J."/>
        </authorList>
    </citation>
    <scope>NUCLEOTIDE SEQUENCE [LARGE SCALE GENOMIC DNA]</scope>
    <source>
        <strain evidence="7 8">AJA276-08</strain>
    </source>
</reference>
<evidence type="ECO:0000256" key="2">
    <source>
        <dbReference type="ARBA" id="ARBA00022763"/>
    </source>
</evidence>
<feature type="region of interest" description="Disordered" evidence="5">
    <location>
        <begin position="264"/>
        <end position="295"/>
    </location>
</feature>
<feature type="region of interest" description="Disordered" evidence="5">
    <location>
        <begin position="818"/>
        <end position="849"/>
    </location>
</feature>
<keyword evidence="1" id="KW-0547">Nucleotide-binding</keyword>
<evidence type="ECO:0000259" key="6">
    <source>
        <dbReference type="SMART" id="SM00534"/>
    </source>
</evidence>
<dbReference type="Pfam" id="PF01624">
    <property type="entry name" value="MutS_I"/>
    <property type="match status" value="1"/>
</dbReference>
<dbReference type="InterPro" id="IPR016151">
    <property type="entry name" value="DNA_mismatch_repair_MutS_N"/>
</dbReference>
<dbReference type="GO" id="GO:0003677">
    <property type="term" value="F:DNA binding"/>
    <property type="evidence" value="ECO:0007669"/>
    <property type="project" value="UniProtKB-KW"/>
</dbReference>